<dbReference type="EMBL" id="BAAAEW010000042">
    <property type="protein sequence ID" value="GAA0766154.1"/>
    <property type="molecule type" value="Genomic_DNA"/>
</dbReference>
<evidence type="ECO:0000256" key="3">
    <source>
        <dbReference type="ARBA" id="ARBA00023027"/>
    </source>
</evidence>
<evidence type="ECO:0000313" key="6">
    <source>
        <dbReference type="Proteomes" id="UP001500279"/>
    </source>
</evidence>
<dbReference type="PANTHER" id="PTHR43103:SF5">
    <property type="entry name" value="4-EPIMERASE, PUTATIVE (AFU_ORTHOLOGUE AFUA_7G00360)-RELATED"/>
    <property type="match status" value="1"/>
</dbReference>
<dbReference type="InterPro" id="IPR036291">
    <property type="entry name" value="NAD(P)-bd_dom_sf"/>
</dbReference>
<comment type="similarity">
    <text evidence="1">Belongs to the NAD(P)-dependent epimerase/dehydratase family.</text>
</comment>
<dbReference type="SUPFAM" id="SSF51735">
    <property type="entry name" value="NAD(P)-binding Rossmann-fold domains"/>
    <property type="match status" value="1"/>
</dbReference>
<evidence type="ECO:0000259" key="4">
    <source>
        <dbReference type="Pfam" id="PF01370"/>
    </source>
</evidence>
<evidence type="ECO:0000256" key="2">
    <source>
        <dbReference type="ARBA" id="ARBA00023002"/>
    </source>
</evidence>
<sequence length="274" mass="29886">MLATPATSLRFPRLLLTGAAGGLGKVLRPRLKAYCDQLRLSDISDLGEAGEGEELAPVRLEDRAAMLQLLEGVSAVVHLGGVSVEAPFDPILQANIVGAYNLYEAARKQGVKRIVLASSNHVMGFHRQDQVLDVNSPARPDGLYGVSKAFAEDLSRFYFDRYGIETACLRIGSSFPEPRDRRMLNTFLSYDDLERLVMACLSAPVVGHSIVYGVSDNLRTWCDNRGAAHLGYRPQDSSEPYRAAIEARQPTIDLSDPAALYQGGAFVRTGPFEG</sequence>
<name>A0ABN1KH81_9BURK</name>
<dbReference type="PANTHER" id="PTHR43103">
    <property type="entry name" value="NUCLEOSIDE-DIPHOSPHATE-SUGAR EPIMERASE"/>
    <property type="match status" value="1"/>
</dbReference>
<proteinExistence type="inferred from homology"/>
<evidence type="ECO:0000313" key="5">
    <source>
        <dbReference type="EMBL" id="GAA0766154.1"/>
    </source>
</evidence>
<dbReference type="InterPro" id="IPR001509">
    <property type="entry name" value="Epimerase_deHydtase"/>
</dbReference>
<dbReference type="Pfam" id="PF01370">
    <property type="entry name" value="Epimerase"/>
    <property type="match status" value="1"/>
</dbReference>
<feature type="domain" description="NAD-dependent epimerase/dehydratase" evidence="4">
    <location>
        <begin position="15"/>
        <end position="178"/>
    </location>
</feature>
<keyword evidence="2" id="KW-0560">Oxidoreductase</keyword>
<accession>A0ABN1KH81</accession>
<dbReference type="RefSeq" id="WP_141288188.1">
    <property type="nucleotide sequence ID" value="NZ_BAAAEW010000042.1"/>
</dbReference>
<dbReference type="Gene3D" id="3.40.50.720">
    <property type="entry name" value="NAD(P)-binding Rossmann-like Domain"/>
    <property type="match status" value="1"/>
</dbReference>
<keyword evidence="6" id="KW-1185">Reference proteome</keyword>
<dbReference type="CDD" id="cd08946">
    <property type="entry name" value="SDR_e"/>
    <property type="match status" value="1"/>
</dbReference>
<comment type="caution">
    <text evidence="5">The sequence shown here is derived from an EMBL/GenBank/DDBJ whole genome shotgun (WGS) entry which is preliminary data.</text>
</comment>
<organism evidence="5 6">
    <name type="scientific">Ideonella azotifigens</name>
    <dbReference type="NCBI Taxonomy" id="513160"/>
    <lineage>
        <taxon>Bacteria</taxon>
        <taxon>Pseudomonadati</taxon>
        <taxon>Pseudomonadota</taxon>
        <taxon>Betaproteobacteria</taxon>
        <taxon>Burkholderiales</taxon>
        <taxon>Sphaerotilaceae</taxon>
        <taxon>Ideonella</taxon>
    </lineage>
</organism>
<gene>
    <name evidence="5" type="ORF">GCM10009107_54000</name>
</gene>
<reference evidence="5 6" key="1">
    <citation type="journal article" date="2019" name="Int. J. Syst. Evol. Microbiol.">
        <title>The Global Catalogue of Microorganisms (GCM) 10K type strain sequencing project: providing services to taxonomists for standard genome sequencing and annotation.</title>
        <authorList>
            <consortium name="The Broad Institute Genomics Platform"/>
            <consortium name="The Broad Institute Genome Sequencing Center for Infectious Disease"/>
            <person name="Wu L."/>
            <person name="Ma J."/>
        </authorList>
    </citation>
    <scope>NUCLEOTIDE SEQUENCE [LARGE SCALE GENOMIC DNA]</scope>
    <source>
        <strain evidence="5 6">JCM 15503</strain>
    </source>
</reference>
<keyword evidence="3" id="KW-0520">NAD</keyword>
<protein>
    <submittedName>
        <fullName evidence="5">NAD(P)-dependent oxidoreductase</fullName>
    </submittedName>
</protein>
<dbReference type="Proteomes" id="UP001500279">
    <property type="component" value="Unassembled WGS sequence"/>
</dbReference>
<evidence type="ECO:0000256" key="1">
    <source>
        <dbReference type="ARBA" id="ARBA00007637"/>
    </source>
</evidence>